<dbReference type="Pfam" id="PF05406">
    <property type="entry name" value="WGR"/>
    <property type="match status" value="1"/>
</dbReference>
<evidence type="ECO:0000313" key="3">
    <source>
        <dbReference type="Proteomes" id="UP000270036"/>
    </source>
</evidence>
<dbReference type="PANTHER" id="PTHR30634">
    <property type="entry name" value="OUTER MEMBRANE LOLAB LIPOPROTEIN INSERTION APPARATUS"/>
    <property type="match status" value="1"/>
</dbReference>
<evidence type="ECO:0000259" key="1">
    <source>
        <dbReference type="PROSITE" id="PS51977"/>
    </source>
</evidence>
<dbReference type="CDD" id="cd07996">
    <property type="entry name" value="WGR_MMR_like"/>
    <property type="match status" value="1"/>
</dbReference>
<dbReference type="InterPro" id="IPR049809">
    <property type="entry name" value="YehF/YfeS-like_WGR"/>
</dbReference>
<dbReference type="RefSeq" id="WP_083380557.1">
    <property type="nucleotide sequence ID" value="NZ_FOIX01000001.1"/>
</dbReference>
<proteinExistence type="predicted"/>
<dbReference type="Pfam" id="PF14024">
    <property type="entry name" value="DUF4240"/>
    <property type="match status" value="1"/>
</dbReference>
<dbReference type="PANTHER" id="PTHR30634:SF13">
    <property type="entry name" value="PROTEIN YEHF"/>
    <property type="match status" value="1"/>
</dbReference>
<dbReference type="InterPro" id="IPR008893">
    <property type="entry name" value="WGR_domain"/>
</dbReference>
<dbReference type="EMBL" id="LR134441">
    <property type="protein sequence ID" value="VEI00259.1"/>
    <property type="molecule type" value="Genomic_DNA"/>
</dbReference>
<accession>A0A448NSR2</accession>
<organism evidence="2 3">
    <name type="scientific">Kaistella antarctica</name>
    <dbReference type="NCBI Taxonomy" id="266748"/>
    <lineage>
        <taxon>Bacteria</taxon>
        <taxon>Pseudomonadati</taxon>
        <taxon>Bacteroidota</taxon>
        <taxon>Flavobacteriia</taxon>
        <taxon>Flavobacteriales</taxon>
        <taxon>Weeksellaceae</taxon>
        <taxon>Chryseobacterium group</taxon>
        <taxon>Kaistella</taxon>
    </lineage>
</organism>
<dbReference type="InterPro" id="IPR036930">
    <property type="entry name" value="WGR_dom_sf"/>
</dbReference>
<dbReference type="PROSITE" id="PS51977">
    <property type="entry name" value="WGR"/>
    <property type="match status" value="1"/>
</dbReference>
<dbReference type="AlphaFoldDB" id="A0A448NSR2"/>
<reference evidence="2 3" key="1">
    <citation type="submission" date="2018-12" db="EMBL/GenBank/DDBJ databases">
        <authorList>
            <consortium name="Pathogen Informatics"/>
        </authorList>
    </citation>
    <scope>NUCLEOTIDE SEQUENCE [LARGE SCALE GENOMIC DNA]</scope>
    <source>
        <strain evidence="2 3">NCTC13489</strain>
    </source>
</reference>
<dbReference type="SUPFAM" id="SSF142921">
    <property type="entry name" value="WGR domain-like"/>
    <property type="match status" value="1"/>
</dbReference>
<evidence type="ECO:0000313" key="2">
    <source>
        <dbReference type="EMBL" id="VEI00259.1"/>
    </source>
</evidence>
<dbReference type="Gene3D" id="2.20.140.10">
    <property type="entry name" value="WGR domain"/>
    <property type="match status" value="1"/>
</dbReference>
<feature type="domain" description="WGR" evidence="1">
    <location>
        <begin position="1"/>
        <end position="78"/>
    </location>
</feature>
<dbReference type="InterPro" id="IPR025334">
    <property type="entry name" value="DUF4240"/>
</dbReference>
<dbReference type="Proteomes" id="UP000270036">
    <property type="component" value="Chromosome"/>
</dbReference>
<protein>
    <submittedName>
        <fullName evidence="2">WGR domain</fullName>
    </submittedName>
</protein>
<gene>
    <name evidence="2" type="ORF">NCTC13489_02026</name>
</gene>
<dbReference type="KEGG" id="cant:NCTC13489_02026"/>
<sequence>MKRNFINQTGDSNKFWTIEQFEEKYFVQWGRLGTEGRSNEKELGSKDECYKEIEKLIKEKTRKGYLEIKDLNIVPQKTILEYKPMDENIFWEIISTFNWKKTGDDDAVLKPALKRLVSMTIEDIQEFAEIMAEKLYNLDGLIYASNIGPDSYKNEKEFFSTDYFLYVRCCVIANGKDYYESVLNDPTQMPEEMDFEAILYLPEEAYNKKLKTDEEFIETRLSFETFSNKENWKRKSPNR</sequence>
<dbReference type="SMART" id="SM00773">
    <property type="entry name" value="WGR"/>
    <property type="match status" value="1"/>
</dbReference>
<name>A0A448NSR2_9FLAO</name>
<dbReference type="InterPro" id="IPR050458">
    <property type="entry name" value="LolB"/>
</dbReference>